<dbReference type="InterPro" id="IPR046342">
    <property type="entry name" value="CBS_dom_sf"/>
</dbReference>
<dbReference type="InterPro" id="IPR000644">
    <property type="entry name" value="CBS_dom"/>
</dbReference>
<dbReference type="SMART" id="SM00749">
    <property type="entry name" value="BON"/>
    <property type="match status" value="1"/>
</dbReference>
<protein>
    <submittedName>
        <fullName evidence="5">CBS domain-containing protein</fullName>
    </submittedName>
</protein>
<dbReference type="Pfam" id="PF04972">
    <property type="entry name" value="BON"/>
    <property type="match status" value="1"/>
</dbReference>
<sequence length="240" mass="25699">MRAETIMTSPVISVGPQTTIDDAAKLMLSHKISGLPVVEGDGRLVGIVSEGDFLRRGELGTGRKRARWLEFLLSPGQAASDYVQAHATRVGEVMTHDVETVTGDVALEAIVDIMTRRRVKRVPVVDAGGRLVGIVSRSDLMKALVKARAEAAAAPDDDVSIRAALTKEFGRQSWSGNGLIRVHVADGEVDLTGTIFDERERAAARVVCENVPGVKKVVDNLVCVEPISGLVIMPPKDGQD</sequence>
<dbReference type="SMART" id="SM00116">
    <property type="entry name" value="CBS"/>
    <property type="match status" value="2"/>
</dbReference>
<dbReference type="Proteomes" id="UP001223743">
    <property type="component" value="Unassembled WGS sequence"/>
</dbReference>
<dbReference type="InterPro" id="IPR017080">
    <property type="entry name" value="UCP036990_CBS_BON"/>
</dbReference>
<keyword evidence="1 2" id="KW-0129">CBS domain</keyword>
<evidence type="ECO:0000313" key="5">
    <source>
        <dbReference type="EMBL" id="MDQ0514893.1"/>
    </source>
</evidence>
<dbReference type="Gene3D" id="3.10.580.10">
    <property type="entry name" value="CBS-domain"/>
    <property type="match status" value="1"/>
</dbReference>
<evidence type="ECO:0000256" key="2">
    <source>
        <dbReference type="PROSITE-ProRule" id="PRU00703"/>
    </source>
</evidence>
<keyword evidence="6" id="KW-1185">Reference proteome</keyword>
<reference evidence="5 6" key="1">
    <citation type="submission" date="2023-07" db="EMBL/GenBank/DDBJ databases">
        <title>Genomic Encyclopedia of Type Strains, Phase IV (KMG-IV): sequencing the most valuable type-strain genomes for metagenomic binning, comparative biology and taxonomic classification.</title>
        <authorList>
            <person name="Goeker M."/>
        </authorList>
    </citation>
    <scope>NUCLEOTIDE SEQUENCE [LARGE SCALE GENOMIC DNA]</scope>
    <source>
        <strain evidence="5 6">B1-1</strain>
    </source>
</reference>
<evidence type="ECO:0000259" key="4">
    <source>
        <dbReference type="PROSITE" id="PS51371"/>
    </source>
</evidence>
<dbReference type="InterPro" id="IPR051257">
    <property type="entry name" value="Diverse_CBS-Domain"/>
</dbReference>
<dbReference type="Gene3D" id="3.30.1340.30">
    <property type="match status" value="1"/>
</dbReference>
<evidence type="ECO:0000256" key="1">
    <source>
        <dbReference type="ARBA" id="ARBA00023122"/>
    </source>
</evidence>
<dbReference type="EMBL" id="JAUSWJ010000001">
    <property type="protein sequence ID" value="MDQ0514893.1"/>
    <property type="molecule type" value="Genomic_DNA"/>
</dbReference>
<dbReference type="InterPro" id="IPR014004">
    <property type="entry name" value="Transpt-assoc_nodulatn_dom_bac"/>
</dbReference>
<dbReference type="RefSeq" id="WP_266281666.1">
    <property type="nucleotide sequence ID" value="NZ_JAPKNF010000001.1"/>
</dbReference>
<dbReference type="PANTHER" id="PTHR43080">
    <property type="entry name" value="CBS DOMAIN-CONTAINING PROTEIN CBSX3, MITOCHONDRIAL"/>
    <property type="match status" value="1"/>
</dbReference>
<dbReference type="CDD" id="cd04586">
    <property type="entry name" value="CBS_pair_BON_assoc"/>
    <property type="match status" value="1"/>
</dbReference>
<accession>A0ABU0M1S7</accession>
<dbReference type="PIRSF" id="PIRSF036990">
    <property type="entry name" value="UCP036990_CBS_BON"/>
    <property type="match status" value="1"/>
</dbReference>
<comment type="caution">
    <text evidence="5">The sequence shown here is derived from an EMBL/GenBank/DDBJ whole genome shotgun (WGS) entry which is preliminary data.</text>
</comment>
<dbReference type="Pfam" id="PF00571">
    <property type="entry name" value="CBS"/>
    <property type="match status" value="2"/>
</dbReference>
<dbReference type="InterPro" id="IPR007055">
    <property type="entry name" value="BON_dom"/>
</dbReference>
<proteinExistence type="predicted"/>
<name>A0ABU0M1S7_9HYPH</name>
<dbReference type="PROSITE" id="PS51371">
    <property type="entry name" value="CBS"/>
    <property type="match status" value="2"/>
</dbReference>
<gene>
    <name evidence="5" type="ORF">QO015_000506</name>
</gene>
<feature type="domain" description="BON" evidence="3">
    <location>
        <begin position="157"/>
        <end position="226"/>
    </location>
</feature>
<dbReference type="PANTHER" id="PTHR43080:SF26">
    <property type="entry name" value="REGULATORY PROTEIN"/>
    <property type="match status" value="1"/>
</dbReference>
<dbReference type="SUPFAM" id="SSF54631">
    <property type="entry name" value="CBS-domain pair"/>
    <property type="match status" value="1"/>
</dbReference>
<evidence type="ECO:0000313" key="6">
    <source>
        <dbReference type="Proteomes" id="UP001223743"/>
    </source>
</evidence>
<organism evidence="5 6">
    <name type="scientific">Kaistia geumhonensis</name>
    <dbReference type="NCBI Taxonomy" id="410839"/>
    <lineage>
        <taxon>Bacteria</taxon>
        <taxon>Pseudomonadati</taxon>
        <taxon>Pseudomonadota</taxon>
        <taxon>Alphaproteobacteria</taxon>
        <taxon>Hyphomicrobiales</taxon>
        <taxon>Kaistiaceae</taxon>
        <taxon>Kaistia</taxon>
    </lineage>
</organism>
<feature type="domain" description="CBS" evidence="4">
    <location>
        <begin position="7"/>
        <end position="65"/>
    </location>
</feature>
<feature type="domain" description="CBS" evidence="4">
    <location>
        <begin position="94"/>
        <end position="150"/>
    </location>
</feature>
<evidence type="ECO:0000259" key="3">
    <source>
        <dbReference type="PROSITE" id="PS50914"/>
    </source>
</evidence>
<dbReference type="PROSITE" id="PS50914">
    <property type="entry name" value="BON"/>
    <property type="match status" value="1"/>
</dbReference>